<dbReference type="OrthoDB" id="9804264at2"/>
<gene>
    <name evidence="6" type="ORF">BFC18_19540</name>
</gene>
<dbReference type="GO" id="GO:0000271">
    <property type="term" value="P:polysaccharide biosynthetic process"/>
    <property type="evidence" value="ECO:0007669"/>
    <property type="project" value="TreeGrafter"/>
</dbReference>
<dbReference type="STRING" id="1656094.BFC18_19540"/>
<dbReference type="InterPro" id="IPR015422">
    <property type="entry name" value="PyrdxlP-dep_Trfase_small"/>
</dbReference>
<feature type="modified residue" description="N6-(pyridoxal phosphate)lysine" evidence="4">
    <location>
        <position position="188"/>
    </location>
</feature>
<reference evidence="6 7" key="1">
    <citation type="submission" date="2016-08" db="EMBL/GenBank/DDBJ databases">
        <authorList>
            <person name="Seilhamer J.J."/>
        </authorList>
    </citation>
    <scope>NUCLEOTIDE SEQUENCE [LARGE SCALE GENOMIC DNA]</scope>
    <source>
        <strain evidence="6 7">KCTC 42603</strain>
    </source>
</reference>
<dbReference type="PANTHER" id="PTHR30244:SF34">
    <property type="entry name" value="DTDP-4-AMINO-4,6-DIDEOXYGALACTOSE TRANSAMINASE"/>
    <property type="match status" value="1"/>
</dbReference>
<proteinExistence type="inferred from homology"/>
<evidence type="ECO:0000256" key="5">
    <source>
        <dbReference type="RuleBase" id="RU004508"/>
    </source>
</evidence>
<dbReference type="RefSeq" id="WP_070127044.1">
    <property type="nucleotide sequence ID" value="NZ_MDHN01000041.1"/>
</dbReference>
<dbReference type="EMBL" id="MDHN01000041">
    <property type="protein sequence ID" value="OFC68939.1"/>
    <property type="molecule type" value="Genomic_DNA"/>
</dbReference>
<dbReference type="InterPro" id="IPR015424">
    <property type="entry name" value="PyrdxlP-dep_Trfase"/>
</dbReference>
<evidence type="ECO:0000256" key="4">
    <source>
        <dbReference type="PIRSR" id="PIRSR000390-2"/>
    </source>
</evidence>
<organism evidence="6 7">
    <name type="scientific">Alteromonas confluentis</name>
    <dbReference type="NCBI Taxonomy" id="1656094"/>
    <lineage>
        <taxon>Bacteria</taxon>
        <taxon>Pseudomonadati</taxon>
        <taxon>Pseudomonadota</taxon>
        <taxon>Gammaproteobacteria</taxon>
        <taxon>Alteromonadales</taxon>
        <taxon>Alteromonadaceae</taxon>
        <taxon>Alteromonas/Salinimonas group</taxon>
        <taxon>Alteromonas</taxon>
    </lineage>
</organism>
<dbReference type="NCBIfam" id="TIGR03588">
    <property type="entry name" value="PseC"/>
    <property type="match status" value="1"/>
</dbReference>
<keyword evidence="7" id="KW-1185">Reference proteome</keyword>
<dbReference type="InterPro" id="IPR020026">
    <property type="entry name" value="PseC"/>
</dbReference>
<evidence type="ECO:0000256" key="1">
    <source>
        <dbReference type="ARBA" id="ARBA00022898"/>
    </source>
</evidence>
<dbReference type="PANTHER" id="PTHR30244">
    <property type="entry name" value="TRANSAMINASE"/>
    <property type="match status" value="1"/>
</dbReference>
<evidence type="ECO:0000256" key="3">
    <source>
        <dbReference type="PIRSR" id="PIRSR000390-1"/>
    </source>
</evidence>
<feature type="active site" description="Proton acceptor" evidence="3">
    <location>
        <position position="188"/>
    </location>
</feature>
<dbReference type="GO" id="GO:0008483">
    <property type="term" value="F:transaminase activity"/>
    <property type="evidence" value="ECO:0007669"/>
    <property type="project" value="TreeGrafter"/>
</dbReference>
<dbReference type="SUPFAM" id="SSF53383">
    <property type="entry name" value="PLP-dependent transferases"/>
    <property type="match status" value="1"/>
</dbReference>
<dbReference type="Pfam" id="PF01041">
    <property type="entry name" value="DegT_DnrJ_EryC1"/>
    <property type="match status" value="1"/>
</dbReference>
<dbReference type="PIRSF" id="PIRSF000390">
    <property type="entry name" value="PLP_StrS"/>
    <property type="match status" value="1"/>
</dbReference>
<comment type="similarity">
    <text evidence="2 5">Belongs to the DegT/DnrJ/EryC1 family.</text>
</comment>
<protein>
    <submittedName>
        <fullName evidence="6">UDP-4-amino-4, 6-dideoxy-N-acetyl-beta-L-altrosamine transaminase</fullName>
    </submittedName>
</protein>
<evidence type="ECO:0000313" key="7">
    <source>
        <dbReference type="Proteomes" id="UP000175691"/>
    </source>
</evidence>
<dbReference type="Gene3D" id="3.90.1150.10">
    <property type="entry name" value="Aspartate Aminotransferase, domain 1"/>
    <property type="match status" value="1"/>
</dbReference>
<keyword evidence="1 4" id="KW-0663">Pyridoxal phosphate</keyword>
<evidence type="ECO:0000313" key="6">
    <source>
        <dbReference type="EMBL" id="OFC68939.1"/>
    </source>
</evidence>
<name>A0A1E7Z5V2_9ALTE</name>
<dbReference type="GO" id="GO:0030170">
    <property type="term" value="F:pyridoxal phosphate binding"/>
    <property type="evidence" value="ECO:0007669"/>
    <property type="project" value="TreeGrafter"/>
</dbReference>
<dbReference type="InterPro" id="IPR015421">
    <property type="entry name" value="PyrdxlP-dep_Trfase_major"/>
</dbReference>
<dbReference type="CDD" id="cd00616">
    <property type="entry name" value="AHBA_syn"/>
    <property type="match status" value="1"/>
</dbReference>
<evidence type="ECO:0000256" key="2">
    <source>
        <dbReference type="ARBA" id="ARBA00037999"/>
    </source>
</evidence>
<accession>A0A1E7Z5V2</accession>
<dbReference type="Proteomes" id="UP000175691">
    <property type="component" value="Unassembled WGS sequence"/>
</dbReference>
<dbReference type="Gene3D" id="3.40.640.10">
    <property type="entry name" value="Type I PLP-dependent aspartate aminotransferase-like (Major domain)"/>
    <property type="match status" value="1"/>
</dbReference>
<dbReference type="InterPro" id="IPR000653">
    <property type="entry name" value="DegT/StrS_aminotransferase"/>
</dbReference>
<dbReference type="AlphaFoldDB" id="A0A1E7Z5V2"/>
<comment type="caution">
    <text evidence="6">The sequence shown here is derived from an EMBL/GenBank/DDBJ whole genome shotgun (WGS) entry which is preliminary data.</text>
</comment>
<sequence>MIPYGRQHIDEDDINAVVETLKSDWLTQGPAVPQFEQALADYCQVQFGVAVNSATSALHIACLSLGVGDGDRVWTSPNSFVASANCALYCGAEVDFVDIDITSGNLCAAALADKLEQAACTNTLPKVVIPVHFAGQSCDMEAIAKLAQMYGFKVIEDASHAVGASYQDSRVGCCQFSDISIFSFHPVKIITTLEGGMAMTNNAELASTMRLLRSHGVTNHPDSMKKSSDGPWYYEQIALGYNYRMNDVEAALGASQVNKLSEYVTQRNRVAAHYDQRFSGEGNIAPLVVSPSCVSSFHLYVVRINAITPEQQAWLVSSLREAGIFAHLHYIPIHTQPFYREKGFNWGDFPAAESYYRHAVTLPVFPDLTPSQVDFIADTLLSLVNSLTR</sequence>